<dbReference type="PIRSF" id="PIRSF018297">
    <property type="entry name" value="Doc"/>
    <property type="match status" value="1"/>
</dbReference>
<dbReference type="SUPFAM" id="SSF140931">
    <property type="entry name" value="Fic-like"/>
    <property type="match status" value="1"/>
</dbReference>
<dbReference type="PROSITE" id="PS51459">
    <property type="entry name" value="FIDO"/>
    <property type="match status" value="1"/>
</dbReference>
<organism evidence="2 3">
    <name type="scientific">Candidatus Kaiserbacteria bacterium RIFCSPHIGHO2_01_FULL_49_13</name>
    <dbReference type="NCBI Taxonomy" id="1798477"/>
    <lineage>
        <taxon>Bacteria</taxon>
        <taxon>Candidatus Kaiseribacteriota</taxon>
    </lineage>
</organism>
<feature type="domain" description="Fido" evidence="1">
    <location>
        <begin position="7"/>
        <end position="125"/>
    </location>
</feature>
<evidence type="ECO:0000259" key="1">
    <source>
        <dbReference type="PROSITE" id="PS51459"/>
    </source>
</evidence>
<dbReference type="InterPro" id="IPR003812">
    <property type="entry name" value="Fido"/>
</dbReference>
<dbReference type="Proteomes" id="UP000178344">
    <property type="component" value="Unassembled WGS sequence"/>
</dbReference>
<dbReference type="AlphaFoldDB" id="A0A1F6CDE9"/>
<reference evidence="2 3" key="1">
    <citation type="journal article" date="2016" name="Nat. Commun.">
        <title>Thousands of microbial genomes shed light on interconnected biogeochemical processes in an aquifer system.</title>
        <authorList>
            <person name="Anantharaman K."/>
            <person name="Brown C.T."/>
            <person name="Hug L.A."/>
            <person name="Sharon I."/>
            <person name="Castelle C.J."/>
            <person name="Probst A.J."/>
            <person name="Thomas B.C."/>
            <person name="Singh A."/>
            <person name="Wilkins M.J."/>
            <person name="Karaoz U."/>
            <person name="Brodie E.L."/>
            <person name="Williams K.H."/>
            <person name="Hubbard S.S."/>
            <person name="Banfield J.F."/>
        </authorList>
    </citation>
    <scope>NUCLEOTIDE SEQUENCE [LARGE SCALE GENOMIC DNA]</scope>
</reference>
<dbReference type="PANTHER" id="PTHR39426:SF1">
    <property type="entry name" value="HOMOLOGY TO DEATH-ON-CURING PROTEIN OF PHAGE P1"/>
    <property type="match status" value="1"/>
</dbReference>
<dbReference type="Gene3D" id="1.20.120.1870">
    <property type="entry name" value="Fic/DOC protein, Fido domain"/>
    <property type="match status" value="1"/>
</dbReference>
<evidence type="ECO:0000313" key="2">
    <source>
        <dbReference type="EMBL" id="OGG47275.1"/>
    </source>
</evidence>
<dbReference type="InterPro" id="IPR006440">
    <property type="entry name" value="Doc"/>
</dbReference>
<protein>
    <recommendedName>
        <fullName evidence="1">Fido domain-containing protein</fullName>
    </recommendedName>
</protein>
<dbReference type="PANTHER" id="PTHR39426">
    <property type="entry name" value="HOMOLOGY TO DEATH-ON-CURING PROTEIN OF PHAGE P1"/>
    <property type="match status" value="1"/>
</dbReference>
<dbReference type="NCBIfam" id="TIGR01550">
    <property type="entry name" value="DOC_P1"/>
    <property type="match status" value="1"/>
</dbReference>
<dbReference type="InterPro" id="IPR036597">
    <property type="entry name" value="Fido-like_dom_sf"/>
</dbReference>
<dbReference type="GO" id="GO:0016301">
    <property type="term" value="F:kinase activity"/>
    <property type="evidence" value="ECO:0007669"/>
    <property type="project" value="InterPro"/>
</dbReference>
<comment type="caution">
    <text evidence="2">The sequence shown here is derived from an EMBL/GenBank/DDBJ whole genome shotgun (WGS) entry which is preliminary data.</text>
</comment>
<accession>A0A1F6CDE9</accession>
<sequence>MVVIDYLSSEDILLVHSIIVDETGGSHGVRDRHALATLEGLPRQFAFGKELYPTLFTKAAVYVRGLISAHPFVDGNKRTAMAAADVFLQRNGFHISVPKGGVEAFALSIISQKLELGDIAAWLKKNSKRNTTKG</sequence>
<evidence type="ECO:0000313" key="3">
    <source>
        <dbReference type="Proteomes" id="UP000178344"/>
    </source>
</evidence>
<dbReference type="InterPro" id="IPR053737">
    <property type="entry name" value="Type_II_TA_Toxin"/>
</dbReference>
<dbReference type="Pfam" id="PF02661">
    <property type="entry name" value="Fic"/>
    <property type="match status" value="1"/>
</dbReference>
<name>A0A1F6CDE9_9BACT</name>
<dbReference type="EMBL" id="MFKQ01000017">
    <property type="protein sequence ID" value="OGG47275.1"/>
    <property type="molecule type" value="Genomic_DNA"/>
</dbReference>
<gene>
    <name evidence="2" type="ORF">A2671_01910</name>
</gene>
<proteinExistence type="predicted"/>